<feature type="compositionally biased region" description="Basic and acidic residues" evidence="2">
    <location>
        <begin position="1061"/>
        <end position="1081"/>
    </location>
</feature>
<dbReference type="PANTHER" id="PTHR10013">
    <property type="entry name" value="GENERAL VESICULAR TRANSPORT FACTOR P115"/>
    <property type="match status" value="1"/>
</dbReference>
<protein>
    <recommendedName>
        <fullName evidence="5">Vesicle tethering protein Uso1/P115-like head domain-containing protein</fullName>
    </recommendedName>
</protein>
<feature type="region of interest" description="Disordered" evidence="2">
    <location>
        <begin position="954"/>
        <end position="982"/>
    </location>
</feature>
<dbReference type="RefSeq" id="XP_029237665.1">
    <property type="nucleotide sequence ID" value="XM_029382654.1"/>
</dbReference>
<feature type="region of interest" description="Disordered" evidence="2">
    <location>
        <begin position="16"/>
        <end position="39"/>
    </location>
</feature>
<dbReference type="Proteomes" id="UP000283634">
    <property type="component" value="Unassembled WGS sequence"/>
</dbReference>
<dbReference type="InterPro" id="IPR016024">
    <property type="entry name" value="ARM-type_fold"/>
</dbReference>
<dbReference type="InterPro" id="IPR024095">
    <property type="entry name" value="Vesicle_P115"/>
</dbReference>
<evidence type="ECO:0000313" key="4">
    <source>
        <dbReference type="Proteomes" id="UP000283634"/>
    </source>
</evidence>
<evidence type="ECO:0008006" key="5">
    <source>
        <dbReference type="Google" id="ProtNLM"/>
    </source>
</evidence>
<sequence>MSFLVKTLLGDNVVHPVARDRAASPAPQQDEEADEAKQRVPTRTLILRVQSCTVAQDRRDALTELQASPDLPYVMAAKEVSYLCNILRSFPDDNEAVESSLALLSGITDLTSYPVGSAKYTVSEKEKRRIRDSFLHEIVSEVPLFLNHVKAGGFWTRFHAVQILQRLQEYDSSAVHKLLLSSHGIGVLLDILNDGNHGGALRNEGLVLITSITATDTELQTLLAFDNAFETLFQVIKEEGGLDGGVIVSDCLTIVHNMLRDNKATQKLFREMGCARLVCTLLEAVPERVRTAIHHTASLKKPNADAGENVESNFTPLSNMQSDVVFRAVSILSCVLRGAEAHQEGSAAQEVLLQSGTLGPLSSVALGGVVVDDAARVEALRTLAVLLQDSRVGIEEFLQLQVVTLICREFPFRVEEWSALRAIIHVLLGIEDRVMQSAATHVLHALLSVPSCEGEVAHNLLKGFTPSLSLLTPAAMASKVLPADCGAAMASAIFGSIPCARSSQKYYSALLLDRLLHVPGVVEKLLAMEQRMAVASSQLRQPVKSSATSSVFLAYAQYVITCLCGHGEMDLNTLSACFRVLLRWVIGCEQAVQLFVGDLTYYKLLLQRAGQEDGPVHVRFWSAALCAAVCIVVPVEAPDANQERLSGEDRRRMGGSGSGVESVPLSPLLDRRQLLELFFNHLGGPAVFDSYLFDVKASSPMWSEPPKNAFLRPTPALYDEKMKNTLLGIIKEFNDICPSRGRIQTAPLQESTLSVGPAAATATINAPFNLVLGDVAPFSEGLSPPTANPSAAFGTAAGLGTPGQQQQQLLQVGASNNAVEEVRNSLRNAYESRVKELVETNDALQRELQLVREQLHANTDAQVLETERESRYLEEVTSLRENIRLLEEALSAEEEEHQLLAQSLNMLEEQLREARAKPTNTTEVLELRCELQKVMEERDRLLVLVAELDGEKTPASHVELRARCPSPSPPPLPPPSAPSSLFSAKRAGSEVYQHNYFQAAGPNNLQKSSSSSLHSSQEHDEGQPPRGQFQLATEPFGQPIETLSEMHGPVAAAPDTERHLFSDGSFEGRVHGSDMGARRTEATSSSGVVRPSAPLNFNPFANMVTAQNELAGDPW</sequence>
<gene>
    <name evidence="3" type="ORF">TraAM80_05787</name>
</gene>
<organism evidence="3 4">
    <name type="scientific">Trypanosoma rangeli</name>
    <dbReference type="NCBI Taxonomy" id="5698"/>
    <lineage>
        <taxon>Eukaryota</taxon>
        <taxon>Discoba</taxon>
        <taxon>Euglenozoa</taxon>
        <taxon>Kinetoplastea</taxon>
        <taxon>Metakinetoplastina</taxon>
        <taxon>Trypanosomatida</taxon>
        <taxon>Trypanosomatidae</taxon>
        <taxon>Trypanosoma</taxon>
        <taxon>Herpetosoma</taxon>
    </lineage>
</organism>
<evidence type="ECO:0000256" key="2">
    <source>
        <dbReference type="SAM" id="MobiDB-lite"/>
    </source>
</evidence>
<dbReference type="GO" id="GO:0005795">
    <property type="term" value="C:Golgi stack"/>
    <property type="evidence" value="ECO:0007669"/>
    <property type="project" value="TreeGrafter"/>
</dbReference>
<dbReference type="GO" id="GO:0006888">
    <property type="term" value="P:endoplasmic reticulum to Golgi vesicle-mediated transport"/>
    <property type="evidence" value="ECO:0007669"/>
    <property type="project" value="TreeGrafter"/>
</dbReference>
<dbReference type="Gene3D" id="1.25.10.10">
    <property type="entry name" value="Leucine-rich Repeat Variant"/>
    <property type="match status" value="1"/>
</dbReference>
<dbReference type="GO" id="GO:0048211">
    <property type="term" value="P:Golgi vesicle docking"/>
    <property type="evidence" value="ECO:0007669"/>
    <property type="project" value="TreeGrafter"/>
</dbReference>
<dbReference type="GO" id="GO:0012507">
    <property type="term" value="C:ER to Golgi transport vesicle membrane"/>
    <property type="evidence" value="ECO:0007669"/>
    <property type="project" value="TreeGrafter"/>
</dbReference>
<dbReference type="OrthoDB" id="198977at2759"/>
<dbReference type="GO" id="GO:0061025">
    <property type="term" value="P:membrane fusion"/>
    <property type="evidence" value="ECO:0007669"/>
    <property type="project" value="TreeGrafter"/>
</dbReference>
<dbReference type="GeneID" id="40329720"/>
<name>A0A3R7NJX2_TRYRA</name>
<feature type="region of interest" description="Disordered" evidence="2">
    <location>
        <begin position="1061"/>
        <end position="1090"/>
    </location>
</feature>
<feature type="compositionally biased region" description="Pro residues" evidence="2">
    <location>
        <begin position="966"/>
        <end position="977"/>
    </location>
</feature>
<accession>A0A3R7NJX2</accession>
<proteinExistence type="predicted"/>
<feature type="coiled-coil region" evidence="1">
    <location>
        <begin position="827"/>
        <end position="917"/>
    </location>
</feature>
<dbReference type="SUPFAM" id="SSF48371">
    <property type="entry name" value="ARM repeat"/>
    <property type="match status" value="1"/>
</dbReference>
<reference evidence="3 4" key="1">
    <citation type="journal article" date="2018" name="BMC Genomics">
        <title>Genomic comparison of Trypanosoma conorhini and Trypanosoma rangeli to Trypanosoma cruzi strains of high and low virulence.</title>
        <authorList>
            <person name="Bradwell K.R."/>
            <person name="Koparde V.N."/>
            <person name="Matveyev A.V."/>
            <person name="Serrano M.G."/>
            <person name="Alves J.M."/>
            <person name="Parikh H."/>
            <person name="Huang B."/>
            <person name="Lee V."/>
            <person name="Espinosa-Alvarez O."/>
            <person name="Ortiz P.A."/>
            <person name="Costa-Martins A.G."/>
            <person name="Teixeira M.M."/>
            <person name="Buck G.A."/>
        </authorList>
    </citation>
    <scope>NUCLEOTIDE SEQUENCE [LARGE SCALE GENOMIC DNA]</scope>
    <source>
        <strain evidence="3 4">AM80</strain>
    </source>
</reference>
<feature type="region of interest" description="Disordered" evidence="2">
    <location>
        <begin position="1001"/>
        <end position="1031"/>
    </location>
</feature>
<dbReference type="VEuPathDB" id="TriTrypDB:TRSC58_07322"/>
<dbReference type="EMBL" id="MKGL01000187">
    <property type="protein sequence ID" value="RNF03688.1"/>
    <property type="molecule type" value="Genomic_DNA"/>
</dbReference>
<dbReference type="OMA" id="FWSRFHA"/>
<dbReference type="InterPro" id="IPR011989">
    <property type="entry name" value="ARM-like"/>
</dbReference>
<evidence type="ECO:0000313" key="3">
    <source>
        <dbReference type="EMBL" id="RNF03688.1"/>
    </source>
</evidence>
<dbReference type="GO" id="GO:0005783">
    <property type="term" value="C:endoplasmic reticulum"/>
    <property type="evidence" value="ECO:0007669"/>
    <property type="project" value="TreeGrafter"/>
</dbReference>
<keyword evidence="4" id="KW-1185">Reference proteome</keyword>
<evidence type="ECO:0000256" key="1">
    <source>
        <dbReference type="SAM" id="Coils"/>
    </source>
</evidence>
<dbReference type="GO" id="GO:0006886">
    <property type="term" value="P:intracellular protein transport"/>
    <property type="evidence" value="ECO:0007669"/>
    <property type="project" value="TreeGrafter"/>
</dbReference>
<keyword evidence="1" id="KW-0175">Coiled coil</keyword>
<dbReference type="PANTHER" id="PTHR10013:SF0">
    <property type="entry name" value="GENERAL VESICULAR TRANSPORT FACTOR P115"/>
    <property type="match status" value="1"/>
</dbReference>
<dbReference type="AlphaFoldDB" id="A0A3R7NJX2"/>
<comment type="caution">
    <text evidence="3">The sequence shown here is derived from an EMBL/GenBank/DDBJ whole genome shotgun (WGS) entry which is preliminary data.</text>
</comment>